<dbReference type="AlphaFoldDB" id="A0A9N9C4Z8"/>
<evidence type="ECO:0000313" key="2">
    <source>
        <dbReference type="Proteomes" id="UP000789405"/>
    </source>
</evidence>
<reference evidence="1" key="1">
    <citation type="submission" date="2021-06" db="EMBL/GenBank/DDBJ databases">
        <authorList>
            <person name="Kallberg Y."/>
            <person name="Tangrot J."/>
            <person name="Rosling A."/>
        </authorList>
    </citation>
    <scope>NUCLEOTIDE SEQUENCE</scope>
    <source>
        <strain evidence="1">MA453B</strain>
    </source>
</reference>
<keyword evidence="2" id="KW-1185">Reference proteome</keyword>
<dbReference type="EMBL" id="CAJVPY010003348">
    <property type="protein sequence ID" value="CAG8589169.1"/>
    <property type="molecule type" value="Genomic_DNA"/>
</dbReference>
<sequence length="230" mass="25691">MFALDFRISEQMRLATTEQFKLATLNNAFDMSDSVNAKTHANFTSADELFGNNVYIRGGVMGNYSNKFVISDSYLNEFKQFIQNFTTPLPWKSEDYIILTNGLCGSACALFAEHAAKFNNVTTVAVGGIASNPLLSYSSFIGGAVFNSIEVFESLDKLALLNNSLMPKSFPLAGMEVTFTTYEAYSKINLDEILEFTFRPADFRLFYNEKNIRNVSILWSQTAALIGSKR</sequence>
<accession>A0A9N9C4Z8</accession>
<comment type="caution">
    <text evidence="1">The sequence shown here is derived from an EMBL/GenBank/DDBJ whole genome shotgun (WGS) entry which is preliminary data.</text>
</comment>
<dbReference type="OrthoDB" id="2411858at2759"/>
<dbReference type="PANTHER" id="PTHR37049:SF5">
    <property type="entry name" value="TAIL SPECIFIC PROTEASE DOMAIN-CONTAINING PROTEIN"/>
    <property type="match status" value="1"/>
</dbReference>
<gene>
    <name evidence="1" type="ORF">DERYTH_LOCUS7076</name>
</gene>
<evidence type="ECO:0000313" key="1">
    <source>
        <dbReference type="EMBL" id="CAG8589169.1"/>
    </source>
</evidence>
<dbReference type="PANTHER" id="PTHR37049">
    <property type="entry name" value="PEPTIDASE S41 FAMILY PROTEIN"/>
    <property type="match status" value="1"/>
</dbReference>
<proteinExistence type="predicted"/>
<organism evidence="1 2">
    <name type="scientific">Dentiscutata erythropus</name>
    <dbReference type="NCBI Taxonomy" id="1348616"/>
    <lineage>
        <taxon>Eukaryota</taxon>
        <taxon>Fungi</taxon>
        <taxon>Fungi incertae sedis</taxon>
        <taxon>Mucoromycota</taxon>
        <taxon>Glomeromycotina</taxon>
        <taxon>Glomeromycetes</taxon>
        <taxon>Diversisporales</taxon>
        <taxon>Gigasporaceae</taxon>
        <taxon>Dentiscutata</taxon>
    </lineage>
</organism>
<protein>
    <submittedName>
        <fullName evidence="1">20215_t:CDS:1</fullName>
    </submittedName>
</protein>
<name>A0A9N9C4Z8_9GLOM</name>
<dbReference type="InterPro" id="IPR052766">
    <property type="entry name" value="S41A_metabolite_peptidase"/>
</dbReference>
<dbReference type="Proteomes" id="UP000789405">
    <property type="component" value="Unassembled WGS sequence"/>
</dbReference>